<evidence type="ECO:0000256" key="2">
    <source>
        <dbReference type="PIRSR" id="PIRSR613078-2"/>
    </source>
</evidence>
<evidence type="ECO:0000256" key="3">
    <source>
        <dbReference type="PIRSR" id="PIRSR613078-3"/>
    </source>
</evidence>
<dbReference type="CDD" id="cd07067">
    <property type="entry name" value="HP_PGM_like"/>
    <property type="match status" value="1"/>
</dbReference>
<name>A0A7G7VIZ6_9FIRM</name>
<accession>A0A7G7VIZ6</accession>
<gene>
    <name evidence="4" type="ORF">H1B31_09550</name>
</gene>
<feature type="binding site" evidence="2">
    <location>
        <begin position="8"/>
        <end position="15"/>
    </location>
    <ligand>
        <name>substrate</name>
    </ligand>
</feature>
<evidence type="ECO:0000256" key="1">
    <source>
        <dbReference type="PIRSR" id="PIRSR613078-1"/>
    </source>
</evidence>
<organism evidence="4 5">
    <name type="scientific">Selenomonas timonae</name>
    <dbReference type="NCBI Taxonomy" id="2754044"/>
    <lineage>
        <taxon>Bacteria</taxon>
        <taxon>Bacillati</taxon>
        <taxon>Bacillota</taxon>
        <taxon>Negativicutes</taxon>
        <taxon>Selenomonadales</taxon>
        <taxon>Selenomonadaceae</taxon>
        <taxon>Selenomonas</taxon>
    </lineage>
</organism>
<dbReference type="EMBL" id="CP060204">
    <property type="protein sequence ID" value="QNH54089.1"/>
    <property type="molecule type" value="Genomic_DNA"/>
</dbReference>
<dbReference type="PANTHER" id="PTHR48100:SF62">
    <property type="entry name" value="GLUCOSYL-3-PHOSPHOGLYCERATE PHOSPHATASE"/>
    <property type="match status" value="1"/>
</dbReference>
<dbReference type="Pfam" id="PF00300">
    <property type="entry name" value="His_Phos_1"/>
    <property type="match status" value="1"/>
</dbReference>
<dbReference type="SMART" id="SM00855">
    <property type="entry name" value="PGAM"/>
    <property type="match status" value="1"/>
</dbReference>
<dbReference type="GO" id="GO:0005737">
    <property type="term" value="C:cytoplasm"/>
    <property type="evidence" value="ECO:0007669"/>
    <property type="project" value="TreeGrafter"/>
</dbReference>
<evidence type="ECO:0000313" key="4">
    <source>
        <dbReference type="EMBL" id="QNH54089.1"/>
    </source>
</evidence>
<dbReference type="InterPro" id="IPR001345">
    <property type="entry name" value="PG/BPGM_mutase_AS"/>
</dbReference>
<dbReference type="RefSeq" id="WP_185980148.1">
    <property type="nucleotide sequence ID" value="NZ_CP060204.1"/>
</dbReference>
<feature type="active site" description="Proton donor/acceptor" evidence="1">
    <location>
        <position position="82"/>
    </location>
</feature>
<reference evidence="4 5" key="1">
    <citation type="submission" date="2020-07" db="EMBL/GenBank/DDBJ databases">
        <title>Complete genome and description of Selenomonas timonensis sp. nov., a new bacterium isolated from a gingivitis subject.</title>
        <authorList>
            <person name="Antezack A."/>
        </authorList>
    </citation>
    <scope>NUCLEOTIDE SEQUENCE [LARGE SCALE GENOMIC DNA]</scope>
    <source>
        <strain evidence="4 5">Marseille-Q3039</strain>
    </source>
</reference>
<dbReference type="PIRSF" id="PIRSF000709">
    <property type="entry name" value="6PFK_2-Ptase"/>
    <property type="match status" value="1"/>
</dbReference>
<feature type="active site" description="Tele-phosphohistidine intermediate" evidence="1">
    <location>
        <position position="9"/>
    </location>
</feature>
<dbReference type="PANTHER" id="PTHR48100">
    <property type="entry name" value="BROAD-SPECIFICITY PHOSPHATASE YOR283W-RELATED"/>
    <property type="match status" value="1"/>
</dbReference>
<dbReference type="SUPFAM" id="SSF53254">
    <property type="entry name" value="Phosphoglycerate mutase-like"/>
    <property type="match status" value="1"/>
</dbReference>
<feature type="binding site" evidence="2">
    <location>
        <position position="58"/>
    </location>
    <ligand>
        <name>substrate</name>
    </ligand>
</feature>
<sequence length="207" mass="23079">MTEIIIIRHGETEWNKTGRFQGHSDVPLSAEGRTQAAALGKNLIVDHVDAIYASDLTRAMETAAPLAARFGLPVISDPQLRELNFGAWEGRNFNDVNAENPNAMKNFYTDPEQADIPESEPFPEFQRRVAGRVREIVAHERGKRVVIVSHGASIRILLADLLSMPIRSIWHLSQLNTAVNKIRFEDDGFAVVTLMNDTSHLRVGDAQ</sequence>
<dbReference type="AlphaFoldDB" id="A0A7G7VIZ6"/>
<dbReference type="Proteomes" id="UP000515480">
    <property type="component" value="Chromosome"/>
</dbReference>
<dbReference type="GO" id="GO:0016791">
    <property type="term" value="F:phosphatase activity"/>
    <property type="evidence" value="ECO:0007669"/>
    <property type="project" value="TreeGrafter"/>
</dbReference>
<dbReference type="InterPro" id="IPR029033">
    <property type="entry name" value="His_PPase_superfam"/>
</dbReference>
<dbReference type="KEGG" id="stim:H1B31_09550"/>
<protein>
    <submittedName>
        <fullName evidence="4">Histidine phosphatase family protein</fullName>
    </submittedName>
</protein>
<keyword evidence="5" id="KW-1185">Reference proteome</keyword>
<proteinExistence type="predicted"/>
<dbReference type="PROSITE" id="PS00175">
    <property type="entry name" value="PG_MUTASE"/>
    <property type="match status" value="1"/>
</dbReference>
<dbReference type="Gene3D" id="3.40.50.1240">
    <property type="entry name" value="Phosphoglycerate mutase-like"/>
    <property type="match status" value="1"/>
</dbReference>
<dbReference type="InterPro" id="IPR013078">
    <property type="entry name" value="His_Pase_superF_clade-1"/>
</dbReference>
<dbReference type="InterPro" id="IPR050275">
    <property type="entry name" value="PGM_Phosphatase"/>
</dbReference>
<feature type="site" description="Transition state stabilizer" evidence="3">
    <location>
        <position position="150"/>
    </location>
</feature>
<evidence type="ECO:0000313" key="5">
    <source>
        <dbReference type="Proteomes" id="UP000515480"/>
    </source>
</evidence>